<evidence type="ECO:0000256" key="5">
    <source>
        <dbReference type="PIRSR" id="PIRSR602401-1"/>
    </source>
</evidence>
<dbReference type="GO" id="GO:0006629">
    <property type="term" value="P:lipid metabolic process"/>
    <property type="evidence" value="ECO:0007669"/>
    <property type="project" value="UniProtKB-ARBA"/>
</dbReference>
<evidence type="ECO:0000256" key="4">
    <source>
        <dbReference type="ARBA" id="ARBA00023004"/>
    </source>
</evidence>
<dbReference type="InterPro" id="IPR036396">
    <property type="entry name" value="Cyt_P450_sf"/>
</dbReference>
<evidence type="ECO:0000313" key="8">
    <source>
        <dbReference type="Proteomes" id="UP001209540"/>
    </source>
</evidence>
<sequence>MSNITKDKFISGTKLACGAAAGLIGLLVLKYPDCAVFDDFPEDMPRTKGYPLIGTTIQEMKSFEYIYSAQLEEFEKLNTLTKLHSGIGLPFRIITIDPKNVEYFLKRNALNYEKGDRFKVTFRQLFGRNMPVTEGTRWAILRKLTVRIYNVKRIEDSYVGIVVHELNEMTKHILDVHAQDRTAFDIGKVISRFVTDSFVVISFGKSLRTLTQADSKPLVDSFDKCIRHTFELFTNPLASFAYKFRDLFRDSHTKSIEQHYDTLNEFAYTMIAERRKNIEDGHDNFDDLLSLFMNELDENEQPFSDKDLRDMIVSAIVAGRDTTVTSITWTIYCLTQHPHVQDKLVQEIETFVSTNGDNEEPLLLNQKSPKDVYQITKKMTYAHAVFFETLRLYPPGPTNIRVALNDDVWPDGTRVRKGDTVATNHYAQARTAKIWGDDCREFKPERWIENGHLRQEPLGKWPLFGCGPRACMGKQLATLEAIAVIATLVQRYKITLAPGQNVEYFVSFVLEIKNGLQILLERR</sequence>
<dbReference type="InterPro" id="IPR001128">
    <property type="entry name" value="Cyt_P450"/>
</dbReference>
<dbReference type="EMBL" id="JAIXMP010000010">
    <property type="protein sequence ID" value="KAI9266787.1"/>
    <property type="molecule type" value="Genomic_DNA"/>
</dbReference>
<comment type="caution">
    <text evidence="7">The sequence shown here is derived from an EMBL/GenBank/DDBJ whole genome shotgun (WGS) entry which is preliminary data.</text>
</comment>
<dbReference type="GO" id="GO:0005506">
    <property type="term" value="F:iron ion binding"/>
    <property type="evidence" value="ECO:0007669"/>
    <property type="project" value="InterPro"/>
</dbReference>
<evidence type="ECO:0000256" key="1">
    <source>
        <dbReference type="ARBA" id="ARBA00010617"/>
    </source>
</evidence>
<dbReference type="InterPro" id="IPR017972">
    <property type="entry name" value="Cyt_P450_CS"/>
</dbReference>
<name>A0AAD5KD97_9FUNG</name>
<dbReference type="PROSITE" id="PS00086">
    <property type="entry name" value="CYTOCHROME_P450"/>
    <property type="match status" value="1"/>
</dbReference>
<dbReference type="Pfam" id="PF00067">
    <property type="entry name" value="p450"/>
    <property type="match status" value="1"/>
</dbReference>
<reference evidence="7" key="1">
    <citation type="journal article" date="2022" name="IScience">
        <title>Evolution of zygomycete secretomes and the origins of terrestrial fungal ecologies.</title>
        <authorList>
            <person name="Chang Y."/>
            <person name="Wang Y."/>
            <person name="Mondo S."/>
            <person name="Ahrendt S."/>
            <person name="Andreopoulos W."/>
            <person name="Barry K."/>
            <person name="Beard J."/>
            <person name="Benny G.L."/>
            <person name="Blankenship S."/>
            <person name="Bonito G."/>
            <person name="Cuomo C."/>
            <person name="Desiro A."/>
            <person name="Gervers K.A."/>
            <person name="Hundley H."/>
            <person name="Kuo A."/>
            <person name="LaButti K."/>
            <person name="Lang B.F."/>
            <person name="Lipzen A."/>
            <person name="O'Donnell K."/>
            <person name="Pangilinan J."/>
            <person name="Reynolds N."/>
            <person name="Sandor L."/>
            <person name="Smith M.E."/>
            <person name="Tsang A."/>
            <person name="Grigoriev I.V."/>
            <person name="Stajich J.E."/>
            <person name="Spatafora J.W."/>
        </authorList>
    </citation>
    <scope>NUCLEOTIDE SEQUENCE</scope>
    <source>
        <strain evidence="7">RSA 2281</strain>
    </source>
</reference>
<dbReference type="PANTHER" id="PTHR24296">
    <property type="entry name" value="CYTOCHROME P450"/>
    <property type="match status" value="1"/>
</dbReference>
<comment type="cofactor">
    <cofactor evidence="5">
        <name>heme</name>
        <dbReference type="ChEBI" id="CHEBI:30413"/>
    </cofactor>
</comment>
<gene>
    <name evidence="7" type="ORF">BDA99DRAFT_558829</name>
</gene>
<dbReference type="GO" id="GO:0020037">
    <property type="term" value="F:heme binding"/>
    <property type="evidence" value="ECO:0007669"/>
    <property type="project" value="InterPro"/>
</dbReference>
<keyword evidence="8" id="KW-1185">Reference proteome</keyword>
<dbReference type="AlphaFoldDB" id="A0AAD5KD97"/>
<dbReference type="SUPFAM" id="SSF48264">
    <property type="entry name" value="Cytochrome P450"/>
    <property type="match status" value="1"/>
</dbReference>
<reference evidence="7" key="2">
    <citation type="submission" date="2023-02" db="EMBL/GenBank/DDBJ databases">
        <authorList>
            <consortium name="DOE Joint Genome Institute"/>
            <person name="Mondo S.J."/>
            <person name="Chang Y."/>
            <person name="Wang Y."/>
            <person name="Ahrendt S."/>
            <person name="Andreopoulos W."/>
            <person name="Barry K."/>
            <person name="Beard J."/>
            <person name="Benny G.L."/>
            <person name="Blankenship S."/>
            <person name="Bonito G."/>
            <person name="Cuomo C."/>
            <person name="Desiro A."/>
            <person name="Gervers K.A."/>
            <person name="Hundley H."/>
            <person name="Kuo A."/>
            <person name="LaButti K."/>
            <person name="Lang B.F."/>
            <person name="Lipzen A."/>
            <person name="O'Donnell K."/>
            <person name="Pangilinan J."/>
            <person name="Reynolds N."/>
            <person name="Sandor L."/>
            <person name="Smith M.W."/>
            <person name="Tsang A."/>
            <person name="Grigoriev I.V."/>
            <person name="Stajich J.E."/>
            <person name="Spatafora J.W."/>
        </authorList>
    </citation>
    <scope>NUCLEOTIDE SEQUENCE</scope>
    <source>
        <strain evidence="7">RSA 2281</strain>
    </source>
</reference>
<keyword evidence="4 5" id="KW-0408">Iron</keyword>
<evidence type="ECO:0000256" key="6">
    <source>
        <dbReference type="RuleBase" id="RU000461"/>
    </source>
</evidence>
<dbReference type="InterPro" id="IPR002401">
    <property type="entry name" value="Cyt_P450_E_grp-I"/>
</dbReference>
<dbReference type="GO" id="GO:0016705">
    <property type="term" value="F:oxidoreductase activity, acting on paired donors, with incorporation or reduction of molecular oxygen"/>
    <property type="evidence" value="ECO:0007669"/>
    <property type="project" value="InterPro"/>
</dbReference>
<keyword evidence="5 6" id="KW-0349">Heme</keyword>
<dbReference type="Proteomes" id="UP001209540">
    <property type="component" value="Unassembled WGS sequence"/>
</dbReference>
<proteinExistence type="inferred from homology"/>
<dbReference type="GO" id="GO:0004497">
    <property type="term" value="F:monooxygenase activity"/>
    <property type="evidence" value="ECO:0007669"/>
    <property type="project" value="UniProtKB-KW"/>
</dbReference>
<evidence type="ECO:0000256" key="3">
    <source>
        <dbReference type="ARBA" id="ARBA00023002"/>
    </source>
</evidence>
<keyword evidence="6" id="KW-0503">Monooxygenase</keyword>
<evidence type="ECO:0000256" key="2">
    <source>
        <dbReference type="ARBA" id="ARBA00022723"/>
    </source>
</evidence>
<dbReference type="Gene3D" id="1.10.630.10">
    <property type="entry name" value="Cytochrome P450"/>
    <property type="match status" value="1"/>
</dbReference>
<accession>A0AAD5KD97</accession>
<dbReference type="PRINTS" id="PR00385">
    <property type="entry name" value="P450"/>
</dbReference>
<keyword evidence="3 6" id="KW-0560">Oxidoreductase</keyword>
<organism evidence="7 8">
    <name type="scientific">Phascolomyces articulosus</name>
    <dbReference type="NCBI Taxonomy" id="60185"/>
    <lineage>
        <taxon>Eukaryota</taxon>
        <taxon>Fungi</taxon>
        <taxon>Fungi incertae sedis</taxon>
        <taxon>Mucoromycota</taxon>
        <taxon>Mucoromycotina</taxon>
        <taxon>Mucoromycetes</taxon>
        <taxon>Mucorales</taxon>
        <taxon>Lichtheimiaceae</taxon>
        <taxon>Phascolomyces</taxon>
    </lineage>
</organism>
<protein>
    <submittedName>
        <fullName evidence="7">Cytochrome P450</fullName>
    </submittedName>
</protein>
<feature type="binding site" description="axial binding residue" evidence="5">
    <location>
        <position position="471"/>
    </location>
    <ligand>
        <name>heme</name>
        <dbReference type="ChEBI" id="CHEBI:30413"/>
    </ligand>
    <ligandPart>
        <name>Fe</name>
        <dbReference type="ChEBI" id="CHEBI:18248"/>
    </ligandPart>
</feature>
<keyword evidence="2 5" id="KW-0479">Metal-binding</keyword>
<evidence type="ECO:0000313" key="7">
    <source>
        <dbReference type="EMBL" id="KAI9266787.1"/>
    </source>
</evidence>
<comment type="similarity">
    <text evidence="1 6">Belongs to the cytochrome P450 family.</text>
</comment>
<dbReference type="PRINTS" id="PR00463">
    <property type="entry name" value="EP450I"/>
</dbReference>